<sequence length="42" mass="4667">MNIWAEKVVGASLFGVALKNATNLQIARERIIQEILKALKSK</sequence>
<accession>A0A0F9J5G4</accession>
<dbReference type="AlphaFoldDB" id="A0A0F9J5G4"/>
<reference evidence="1" key="1">
    <citation type="journal article" date="2015" name="Nature">
        <title>Complex archaea that bridge the gap between prokaryotes and eukaryotes.</title>
        <authorList>
            <person name="Spang A."/>
            <person name="Saw J.H."/>
            <person name="Jorgensen S.L."/>
            <person name="Zaremba-Niedzwiedzka K."/>
            <person name="Martijn J."/>
            <person name="Lind A.E."/>
            <person name="van Eijk R."/>
            <person name="Schleper C."/>
            <person name="Guy L."/>
            <person name="Ettema T.J."/>
        </authorList>
    </citation>
    <scope>NUCLEOTIDE SEQUENCE</scope>
</reference>
<evidence type="ECO:0000313" key="1">
    <source>
        <dbReference type="EMBL" id="KKL94447.1"/>
    </source>
</evidence>
<gene>
    <name evidence="1" type="ORF">LCGC14_1864590</name>
</gene>
<organism evidence="1">
    <name type="scientific">marine sediment metagenome</name>
    <dbReference type="NCBI Taxonomy" id="412755"/>
    <lineage>
        <taxon>unclassified sequences</taxon>
        <taxon>metagenomes</taxon>
        <taxon>ecological metagenomes</taxon>
    </lineage>
</organism>
<protein>
    <submittedName>
        <fullName evidence="1">Uncharacterized protein</fullName>
    </submittedName>
</protein>
<name>A0A0F9J5G4_9ZZZZ</name>
<comment type="caution">
    <text evidence="1">The sequence shown here is derived from an EMBL/GenBank/DDBJ whole genome shotgun (WGS) entry which is preliminary data.</text>
</comment>
<dbReference type="EMBL" id="LAZR01018921">
    <property type="protein sequence ID" value="KKL94447.1"/>
    <property type="molecule type" value="Genomic_DNA"/>
</dbReference>
<proteinExistence type="predicted"/>